<feature type="signal peptide" evidence="1">
    <location>
        <begin position="1"/>
        <end position="24"/>
    </location>
</feature>
<feature type="chain" id="PRO_5043752627" evidence="1">
    <location>
        <begin position="25"/>
        <end position="143"/>
    </location>
</feature>
<organism evidence="2 3">
    <name type="scientific">Plakobranchus ocellatus</name>
    <dbReference type="NCBI Taxonomy" id="259542"/>
    <lineage>
        <taxon>Eukaryota</taxon>
        <taxon>Metazoa</taxon>
        <taxon>Spiralia</taxon>
        <taxon>Lophotrochozoa</taxon>
        <taxon>Mollusca</taxon>
        <taxon>Gastropoda</taxon>
        <taxon>Heterobranchia</taxon>
        <taxon>Euthyneura</taxon>
        <taxon>Panpulmonata</taxon>
        <taxon>Sacoglossa</taxon>
        <taxon>Placobranchoidea</taxon>
        <taxon>Plakobranchidae</taxon>
        <taxon>Plakobranchus</taxon>
    </lineage>
</organism>
<keyword evidence="3" id="KW-1185">Reference proteome</keyword>
<proteinExistence type="predicted"/>
<name>A0AAV4CC25_9GAST</name>
<accession>A0AAV4CC25</accession>
<dbReference type="EMBL" id="BLXT01006100">
    <property type="protein sequence ID" value="GFO28921.1"/>
    <property type="molecule type" value="Genomic_DNA"/>
</dbReference>
<evidence type="ECO:0000256" key="1">
    <source>
        <dbReference type="SAM" id="SignalP"/>
    </source>
</evidence>
<dbReference type="Proteomes" id="UP000735302">
    <property type="component" value="Unassembled WGS sequence"/>
</dbReference>
<reference evidence="2 3" key="1">
    <citation type="journal article" date="2021" name="Elife">
        <title>Chloroplast acquisition without the gene transfer in kleptoplastic sea slugs, Plakobranchus ocellatus.</title>
        <authorList>
            <person name="Maeda T."/>
            <person name="Takahashi S."/>
            <person name="Yoshida T."/>
            <person name="Shimamura S."/>
            <person name="Takaki Y."/>
            <person name="Nagai Y."/>
            <person name="Toyoda A."/>
            <person name="Suzuki Y."/>
            <person name="Arimoto A."/>
            <person name="Ishii H."/>
            <person name="Satoh N."/>
            <person name="Nishiyama T."/>
            <person name="Hasebe M."/>
            <person name="Maruyama T."/>
            <person name="Minagawa J."/>
            <person name="Obokata J."/>
            <person name="Shigenobu S."/>
        </authorList>
    </citation>
    <scope>NUCLEOTIDE SEQUENCE [LARGE SCALE GENOMIC DNA]</scope>
</reference>
<keyword evidence="1" id="KW-0732">Signal</keyword>
<protein>
    <submittedName>
        <fullName evidence="2">Uncharacterized protein</fullName>
    </submittedName>
</protein>
<evidence type="ECO:0000313" key="3">
    <source>
        <dbReference type="Proteomes" id="UP000735302"/>
    </source>
</evidence>
<dbReference type="AlphaFoldDB" id="A0AAV4CC25"/>
<comment type="caution">
    <text evidence="2">The sequence shown here is derived from an EMBL/GenBank/DDBJ whole genome shotgun (WGS) entry which is preliminary data.</text>
</comment>
<evidence type="ECO:0000313" key="2">
    <source>
        <dbReference type="EMBL" id="GFO28921.1"/>
    </source>
</evidence>
<sequence length="143" mass="16143">MEKSTANSWLVFVVLLAAIAVCTGKSSASSDEDDEPRNYTCSVGDACAVDSDQPFAYLEGFRYCCYDDHIISFTVNFDTNVEESDNTNFNITVAEKVQQGFNCTCLDLGEKNLKERISEAFDDIKDKVKDRWDDAKDWLDDIF</sequence>
<gene>
    <name evidence="2" type="ORF">PoB_005542600</name>
</gene>